<sequence>MPRHPPKPSKPTSRSSRPGQAPVGRPARDLGQAKAGPGDAGPRHGVARVLSKAGVCSRTEAARWVQAGRVSVDGRKVLDPEFPVRSGHSKVRVDGQLLGQREHLYLMLNKPRGLVTTTADERGRDTVYRCFEAAQLPWLAPVGRLDKASEGLLLFSSDPEWAALITSHVGGIRKTYHVQVDAVLSDNQVAAIAAGAEHEGQWLSALSVRLLRQGQRSSWLEVVLEEGRNRHIRRLMQVHGLEVQRLLRTAIGEVSLGELPKGQWRLLTAQEINALRSPCQLTIA</sequence>
<dbReference type="Gene3D" id="3.10.290.10">
    <property type="entry name" value="RNA-binding S4 domain"/>
    <property type="match status" value="1"/>
</dbReference>
<evidence type="ECO:0000256" key="6">
    <source>
        <dbReference type="PROSITE-ProRule" id="PRU00182"/>
    </source>
</evidence>
<dbReference type="GO" id="GO:0160138">
    <property type="term" value="F:23S rRNA pseudouridine(2604) synthase activity"/>
    <property type="evidence" value="ECO:0007669"/>
    <property type="project" value="UniProtKB-EC"/>
</dbReference>
<evidence type="ECO:0000256" key="8">
    <source>
        <dbReference type="SAM" id="MobiDB-lite"/>
    </source>
</evidence>
<dbReference type="Pfam" id="PF01479">
    <property type="entry name" value="S4"/>
    <property type="match status" value="1"/>
</dbReference>
<dbReference type="SUPFAM" id="SSF55120">
    <property type="entry name" value="Pseudouridine synthase"/>
    <property type="match status" value="1"/>
</dbReference>
<dbReference type="InterPro" id="IPR018496">
    <property type="entry name" value="PsdUridine_synth_RsuA/RluB_CS"/>
</dbReference>
<dbReference type="SUPFAM" id="SSF55174">
    <property type="entry name" value="Alpha-L RNA-binding motif"/>
    <property type="match status" value="1"/>
</dbReference>
<proteinExistence type="inferred from homology"/>
<organism evidence="10 11">
    <name type="scientific">Stenotrophomonas koreensis</name>
    <dbReference type="NCBI Taxonomy" id="266128"/>
    <lineage>
        <taxon>Bacteria</taxon>
        <taxon>Pseudomonadati</taxon>
        <taxon>Pseudomonadota</taxon>
        <taxon>Gammaproteobacteria</taxon>
        <taxon>Lysobacterales</taxon>
        <taxon>Lysobacteraceae</taxon>
        <taxon>Stenotrophomonas</taxon>
    </lineage>
</organism>
<dbReference type="InterPro" id="IPR006145">
    <property type="entry name" value="PsdUridine_synth_RsuA/RluA"/>
</dbReference>
<accession>A0A7W3YWD9</accession>
<dbReference type="InterPro" id="IPR020103">
    <property type="entry name" value="PsdUridine_synth_cat_dom_sf"/>
</dbReference>
<dbReference type="InterPro" id="IPR000748">
    <property type="entry name" value="PsdUridine_synth_RsuA/RluB/E/F"/>
</dbReference>
<dbReference type="InterPro" id="IPR036986">
    <property type="entry name" value="S4_RNA-bd_sf"/>
</dbReference>
<comment type="catalytic activity">
    <reaction evidence="5">
        <text>uridine(2604) in 23S rRNA = pseudouridine(2604) in 23S rRNA</text>
        <dbReference type="Rhea" id="RHEA:38875"/>
        <dbReference type="Rhea" id="RHEA-COMP:10093"/>
        <dbReference type="Rhea" id="RHEA-COMP:10094"/>
        <dbReference type="ChEBI" id="CHEBI:65314"/>
        <dbReference type="ChEBI" id="CHEBI:65315"/>
        <dbReference type="EC" id="5.4.99.21"/>
    </reaction>
</comment>
<evidence type="ECO:0000259" key="9">
    <source>
        <dbReference type="SMART" id="SM00363"/>
    </source>
</evidence>
<dbReference type="Gene3D" id="3.30.70.1560">
    <property type="entry name" value="Alpha-L RNA-binding motif"/>
    <property type="match status" value="1"/>
</dbReference>
<dbReference type="SMART" id="SM00363">
    <property type="entry name" value="S4"/>
    <property type="match status" value="1"/>
</dbReference>
<dbReference type="GO" id="GO:0000455">
    <property type="term" value="P:enzyme-directed rRNA pseudouridine synthesis"/>
    <property type="evidence" value="ECO:0007669"/>
    <property type="project" value="UniProtKB-ARBA"/>
</dbReference>
<evidence type="ECO:0000256" key="3">
    <source>
        <dbReference type="ARBA" id="ARBA00023235"/>
    </source>
</evidence>
<dbReference type="EMBL" id="JACIUV010000008">
    <property type="protein sequence ID" value="MBB1118157.1"/>
    <property type="molecule type" value="Genomic_DNA"/>
</dbReference>
<dbReference type="Proteomes" id="UP000550609">
    <property type="component" value="Unassembled WGS sequence"/>
</dbReference>
<evidence type="ECO:0000313" key="11">
    <source>
        <dbReference type="Proteomes" id="UP000550609"/>
    </source>
</evidence>
<dbReference type="AlphaFoldDB" id="A0A7W3YWD9"/>
<comment type="catalytic activity">
    <reaction evidence="4">
        <text>uridine(35) in tRNA(Tyr) = pseudouridine(35) in tRNA(Tyr)</text>
        <dbReference type="Rhea" id="RHEA:60556"/>
        <dbReference type="Rhea" id="RHEA-COMP:15607"/>
        <dbReference type="Rhea" id="RHEA-COMP:15608"/>
        <dbReference type="ChEBI" id="CHEBI:65314"/>
        <dbReference type="ChEBI" id="CHEBI:65315"/>
    </reaction>
</comment>
<dbReference type="InterPro" id="IPR042092">
    <property type="entry name" value="PsdUridine_s_RsuA/RluB/E/F_cat"/>
</dbReference>
<keyword evidence="2" id="KW-0698">rRNA processing</keyword>
<reference evidence="10 11" key="1">
    <citation type="submission" date="2020-08" db="EMBL/GenBank/DDBJ databases">
        <title>Stenotrophomonas sp. W1S232.</title>
        <authorList>
            <person name="Deng Y."/>
        </authorList>
    </citation>
    <scope>NUCLEOTIDE SEQUENCE [LARGE SCALE GENOMIC DNA]</scope>
    <source>
        <strain evidence="10 11">W1S232</strain>
    </source>
</reference>
<dbReference type="GO" id="GO:0003723">
    <property type="term" value="F:RNA binding"/>
    <property type="evidence" value="ECO:0007669"/>
    <property type="project" value="UniProtKB-KW"/>
</dbReference>
<comment type="similarity">
    <text evidence="1 7">Belongs to the pseudouridine synthase RsuA family.</text>
</comment>
<dbReference type="PANTHER" id="PTHR47683">
    <property type="entry name" value="PSEUDOURIDINE SYNTHASE FAMILY PROTEIN-RELATED"/>
    <property type="match status" value="1"/>
</dbReference>
<dbReference type="PANTHER" id="PTHR47683:SF2">
    <property type="entry name" value="RNA-BINDING S4 DOMAIN-CONTAINING PROTEIN"/>
    <property type="match status" value="1"/>
</dbReference>
<dbReference type="Pfam" id="PF00849">
    <property type="entry name" value="PseudoU_synth_2"/>
    <property type="match status" value="1"/>
</dbReference>
<comment type="caution">
    <text evidence="10">The sequence shown here is derived from an EMBL/GenBank/DDBJ whole genome shotgun (WGS) entry which is preliminary data.</text>
</comment>
<evidence type="ECO:0000256" key="2">
    <source>
        <dbReference type="ARBA" id="ARBA00022552"/>
    </source>
</evidence>
<dbReference type="EC" id="5.4.99.-" evidence="7"/>
<keyword evidence="3 7" id="KW-0413">Isomerase</keyword>
<dbReference type="InterPro" id="IPR020094">
    <property type="entry name" value="TruA/RsuA/RluB/E/F_N"/>
</dbReference>
<name>A0A7W3YWD9_9GAMM</name>
<gene>
    <name evidence="10" type="ORF">H4O09_13965</name>
</gene>
<dbReference type="PROSITE" id="PS50889">
    <property type="entry name" value="S4"/>
    <property type="match status" value="1"/>
</dbReference>
<keyword evidence="6" id="KW-0694">RNA-binding</keyword>
<dbReference type="InterPro" id="IPR002942">
    <property type="entry name" value="S4_RNA-bd"/>
</dbReference>
<evidence type="ECO:0000256" key="7">
    <source>
        <dbReference type="RuleBase" id="RU003887"/>
    </source>
</evidence>
<evidence type="ECO:0000256" key="5">
    <source>
        <dbReference type="ARBA" id="ARBA00036535"/>
    </source>
</evidence>
<dbReference type="Gene3D" id="3.30.70.580">
    <property type="entry name" value="Pseudouridine synthase I, catalytic domain, N-terminal subdomain"/>
    <property type="match status" value="1"/>
</dbReference>
<dbReference type="RefSeq" id="WP_182623067.1">
    <property type="nucleotide sequence ID" value="NZ_JACIUV010000008.1"/>
</dbReference>
<evidence type="ECO:0000313" key="10">
    <source>
        <dbReference type="EMBL" id="MBB1118157.1"/>
    </source>
</evidence>
<feature type="region of interest" description="Disordered" evidence="8">
    <location>
        <begin position="1"/>
        <end position="45"/>
    </location>
</feature>
<evidence type="ECO:0000256" key="4">
    <source>
        <dbReference type="ARBA" id="ARBA00036390"/>
    </source>
</evidence>
<dbReference type="PROSITE" id="PS01149">
    <property type="entry name" value="PSI_RSU"/>
    <property type="match status" value="1"/>
</dbReference>
<dbReference type="NCBIfam" id="TIGR00093">
    <property type="entry name" value="pseudouridine synthase"/>
    <property type="match status" value="1"/>
</dbReference>
<protein>
    <recommendedName>
        <fullName evidence="7">Pseudouridine synthase</fullName>
        <ecNumber evidence="7">5.4.99.-</ecNumber>
    </recommendedName>
</protein>
<evidence type="ECO:0000256" key="1">
    <source>
        <dbReference type="ARBA" id="ARBA00008348"/>
    </source>
</evidence>
<dbReference type="CDD" id="cd00165">
    <property type="entry name" value="S4"/>
    <property type="match status" value="1"/>
</dbReference>
<dbReference type="CDD" id="cd02870">
    <property type="entry name" value="PseudoU_synth_RsuA_like"/>
    <property type="match status" value="1"/>
</dbReference>
<dbReference type="InterPro" id="IPR050343">
    <property type="entry name" value="RsuA_PseudoU_synthase"/>
</dbReference>
<feature type="domain" description="RNA-binding S4" evidence="9">
    <location>
        <begin position="44"/>
        <end position="102"/>
    </location>
</feature>